<name>A0ABV4CWH9_9BACT</name>
<feature type="signal peptide" evidence="1">
    <location>
        <begin position="1"/>
        <end position="28"/>
    </location>
</feature>
<evidence type="ECO:0000313" key="3">
    <source>
        <dbReference type="Proteomes" id="UP001565200"/>
    </source>
</evidence>
<keyword evidence="1" id="KW-0732">Signal</keyword>
<reference evidence="2 3" key="1">
    <citation type="submission" date="2024-03" db="EMBL/GenBank/DDBJ databases">
        <title>Mouse gut bacterial collection (mGBC) of GemPharmatech.</title>
        <authorList>
            <person name="He Y."/>
            <person name="Dong L."/>
            <person name="Wu D."/>
            <person name="Gao X."/>
            <person name="Lin Z."/>
        </authorList>
    </citation>
    <scope>NUCLEOTIDE SEQUENCE [LARGE SCALE GENOMIC DNA]</scope>
    <source>
        <strain evidence="2 3">54-13</strain>
    </source>
</reference>
<sequence>MSLNKYISFYATLLMCLVLNLSSCTVGYKNDGKEVTWHTWNEGNGHNSRKVAADPNSFEALEDDYGRDAVHAFYEGDIIEGADGSSFKTLGNWYASDDKHVYISGNLIKGADASSFKVHRYRLGEDKNDFYNDTTALNIRDKDSFEILKYSSGKESSYAKDKYNGYYMNGTVIPDIDYQTFHPIDVESWQDRCYAADKNKVYCYGEVVPMADPATFKVVDFAIGQDKNRAYKGKVPTQIKDYTKLEMVGPVMYNDGTNIYDLDFKILPEADVATFEHIENNWYKDKNKIWWMSKPLPGANPQTFMPVEVSSYRSISGKKDPLRGGDFNFGKDDKYVFYQDSIIVGADPMSFEKIDFHDGDSWTVFDKNKVYQGKDSPNRRKYLKKKYGKR</sequence>
<organism evidence="2 3">
    <name type="scientific">Heminiphilus faecis</name>
    <dbReference type="NCBI Taxonomy" id="2601703"/>
    <lineage>
        <taxon>Bacteria</taxon>
        <taxon>Pseudomonadati</taxon>
        <taxon>Bacteroidota</taxon>
        <taxon>Bacteroidia</taxon>
        <taxon>Bacteroidales</taxon>
        <taxon>Muribaculaceae</taxon>
        <taxon>Heminiphilus</taxon>
    </lineage>
</organism>
<accession>A0ABV4CWH9</accession>
<proteinExistence type="predicted"/>
<feature type="chain" id="PRO_5045218022" evidence="1">
    <location>
        <begin position="29"/>
        <end position="390"/>
    </location>
</feature>
<keyword evidence="3" id="KW-1185">Reference proteome</keyword>
<dbReference type="Pfam" id="PF13644">
    <property type="entry name" value="DKNYY"/>
    <property type="match status" value="2"/>
</dbReference>
<evidence type="ECO:0000256" key="1">
    <source>
        <dbReference type="SAM" id="SignalP"/>
    </source>
</evidence>
<dbReference type="RefSeq" id="WP_128708096.1">
    <property type="nucleotide sequence ID" value="NZ_JBCLPP010000023.1"/>
</dbReference>
<comment type="caution">
    <text evidence="2">The sequence shown here is derived from an EMBL/GenBank/DDBJ whole genome shotgun (WGS) entry which is preliminary data.</text>
</comment>
<protein>
    <submittedName>
        <fullName evidence="2">DKNYY domain-containing protein</fullName>
    </submittedName>
</protein>
<dbReference type="InterPro" id="IPR027375">
    <property type="entry name" value="DKNYY"/>
</dbReference>
<evidence type="ECO:0000313" key="2">
    <source>
        <dbReference type="EMBL" id="MEY8245747.1"/>
    </source>
</evidence>
<gene>
    <name evidence="2" type="ORF">AAK873_09000</name>
</gene>
<dbReference type="EMBL" id="JBCLPP010000023">
    <property type="protein sequence ID" value="MEY8245747.1"/>
    <property type="molecule type" value="Genomic_DNA"/>
</dbReference>
<dbReference type="Proteomes" id="UP001565200">
    <property type="component" value="Unassembled WGS sequence"/>
</dbReference>